<keyword evidence="1" id="KW-0808">Transferase</keyword>
<keyword evidence="2" id="KW-1185">Reference proteome</keyword>
<dbReference type="GO" id="GO:0016740">
    <property type="term" value="F:transferase activity"/>
    <property type="evidence" value="ECO:0007669"/>
    <property type="project" value="UniProtKB-KW"/>
</dbReference>
<sequence length="231" mass="25737">MIRFPPFQERVLGMVLPVCERFHLLLAGGHAMRAHGFMDRPSTDLDFATSADTPLPEVAEGIARALRAAGLEVSVLEVTPRYGRLLLKDPSTEEHCEVDLLREALQQQPSVCGELRVVALDDAVGLKMRALYERSLARDVIDIAAVAHLYSFRDLERLGGLHAEDFSLPELVMRLEFVEFIADEEFAAYGVTADRVRDIRRLTSAWADDIKMRRADDGDAEYDVSDLPGVG</sequence>
<comment type="caution">
    <text evidence="1">The sequence shown here is derived from an EMBL/GenBank/DDBJ whole genome shotgun (WGS) entry which is preliminary data.</text>
</comment>
<dbReference type="Pfam" id="PF08843">
    <property type="entry name" value="AbiEii"/>
    <property type="match status" value="1"/>
</dbReference>
<gene>
    <name evidence="1" type="ORF">ACFPUY_20110</name>
</gene>
<name>A0ABW1BY91_9ACTN</name>
<dbReference type="EMBL" id="JBHSNW010000009">
    <property type="protein sequence ID" value="MFC5817406.1"/>
    <property type="molecule type" value="Genomic_DNA"/>
</dbReference>
<dbReference type="InterPro" id="IPR014942">
    <property type="entry name" value="AbiEii"/>
</dbReference>
<evidence type="ECO:0000313" key="2">
    <source>
        <dbReference type="Proteomes" id="UP001596096"/>
    </source>
</evidence>
<organism evidence="1 2">
    <name type="scientific">Nonomuraea harbinensis</name>
    <dbReference type="NCBI Taxonomy" id="1286938"/>
    <lineage>
        <taxon>Bacteria</taxon>
        <taxon>Bacillati</taxon>
        <taxon>Actinomycetota</taxon>
        <taxon>Actinomycetes</taxon>
        <taxon>Streptosporangiales</taxon>
        <taxon>Streptosporangiaceae</taxon>
        <taxon>Nonomuraea</taxon>
    </lineage>
</organism>
<evidence type="ECO:0000313" key="1">
    <source>
        <dbReference type="EMBL" id="MFC5817406.1"/>
    </source>
</evidence>
<accession>A0ABW1BY91</accession>
<protein>
    <submittedName>
        <fullName evidence="1">Nucleotidyl transferase AbiEii/AbiGii toxin family protein</fullName>
    </submittedName>
</protein>
<dbReference type="Proteomes" id="UP001596096">
    <property type="component" value="Unassembled WGS sequence"/>
</dbReference>
<proteinExistence type="predicted"/>
<dbReference type="RefSeq" id="WP_219546557.1">
    <property type="nucleotide sequence ID" value="NZ_JAHKRN010000025.1"/>
</dbReference>
<reference evidence="2" key="1">
    <citation type="journal article" date="2019" name="Int. J. Syst. Evol. Microbiol.">
        <title>The Global Catalogue of Microorganisms (GCM) 10K type strain sequencing project: providing services to taxonomists for standard genome sequencing and annotation.</title>
        <authorList>
            <consortium name="The Broad Institute Genomics Platform"/>
            <consortium name="The Broad Institute Genome Sequencing Center for Infectious Disease"/>
            <person name="Wu L."/>
            <person name="Ma J."/>
        </authorList>
    </citation>
    <scope>NUCLEOTIDE SEQUENCE [LARGE SCALE GENOMIC DNA]</scope>
    <source>
        <strain evidence="2">CGMCC 4.7106</strain>
    </source>
</reference>